<accession>A0A2V3IQN7</accession>
<reference evidence="3 4" key="1">
    <citation type="journal article" date="2018" name="Mol. Biol. Evol.">
        <title>Analysis of the draft genome of the red seaweed Gracilariopsis chorda provides insights into genome size evolution in Rhodophyta.</title>
        <authorList>
            <person name="Lee J."/>
            <person name="Yang E.C."/>
            <person name="Graf L."/>
            <person name="Yang J.H."/>
            <person name="Qiu H."/>
            <person name="Zel Zion U."/>
            <person name="Chan C.X."/>
            <person name="Stephens T.G."/>
            <person name="Weber A.P.M."/>
            <person name="Boo G.H."/>
            <person name="Boo S.M."/>
            <person name="Kim K.M."/>
            <person name="Shin Y."/>
            <person name="Jung M."/>
            <person name="Lee S.J."/>
            <person name="Yim H.S."/>
            <person name="Lee J.H."/>
            <person name="Bhattacharya D."/>
            <person name="Yoon H.S."/>
        </authorList>
    </citation>
    <scope>NUCLEOTIDE SEQUENCE [LARGE SCALE GENOMIC DNA]</scope>
    <source>
        <strain evidence="3 4">SKKU-2015</strain>
        <tissue evidence="3">Whole body</tissue>
    </source>
</reference>
<keyword evidence="2" id="KW-0472">Membrane</keyword>
<evidence type="ECO:0000313" key="3">
    <source>
        <dbReference type="EMBL" id="PXF44425.1"/>
    </source>
</evidence>
<feature type="transmembrane region" description="Helical" evidence="2">
    <location>
        <begin position="170"/>
        <end position="198"/>
    </location>
</feature>
<keyword evidence="4" id="KW-1185">Reference proteome</keyword>
<name>A0A2V3IQN7_9FLOR</name>
<sequence length="258" mass="27827">MDAHNQPIWPQLAIVAAVAASHMSMPNHWLPYSLVARAHSWTLRRALLLTAIGAFGHVAVTIAISLLISEIGGAFISHEQYRVMSSVLLMVLGLYYFYTYFSKRKSSACCDSTEILPSLSKSQSTSQTDSAAVQRTAAISLIMLTTLSPCVGSMPVLVTLMAPPVKPSTVLLAAAVLFLTSMTVCCVLVAISMLGASTIECSPIRRHERLILGVGLLVLAALTFFVFSDDHAHHHHDHAAAQSAQPPPHHHDHHVPAL</sequence>
<evidence type="ECO:0000256" key="2">
    <source>
        <dbReference type="SAM" id="Phobius"/>
    </source>
</evidence>
<evidence type="ECO:0000256" key="1">
    <source>
        <dbReference type="SAM" id="MobiDB-lite"/>
    </source>
</evidence>
<feature type="transmembrane region" description="Helical" evidence="2">
    <location>
        <begin position="210"/>
        <end position="227"/>
    </location>
</feature>
<feature type="transmembrane region" description="Helical" evidence="2">
    <location>
        <begin position="137"/>
        <end position="158"/>
    </location>
</feature>
<dbReference type="PANTHER" id="PTHR36394:SF1">
    <property type="entry name" value="OS01G0277700 PROTEIN"/>
    <property type="match status" value="1"/>
</dbReference>
<dbReference type="OrthoDB" id="1902618at2759"/>
<dbReference type="PANTHER" id="PTHR36394">
    <property type="entry name" value="OS01G0277700 PROTEIN"/>
    <property type="match status" value="1"/>
</dbReference>
<feature type="region of interest" description="Disordered" evidence="1">
    <location>
        <begin position="236"/>
        <end position="258"/>
    </location>
</feature>
<feature type="transmembrane region" description="Helical" evidence="2">
    <location>
        <begin position="46"/>
        <end position="68"/>
    </location>
</feature>
<proteinExistence type="predicted"/>
<gene>
    <name evidence="3" type="ORF">BWQ96_05868</name>
</gene>
<keyword evidence="2" id="KW-0812">Transmembrane</keyword>
<evidence type="ECO:0000313" key="4">
    <source>
        <dbReference type="Proteomes" id="UP000247409"/>
    </source>
</evidence>
<organism evidence="3 4">
    <name type="scientific">Gracilariopsis chorda</name>
    <dbReference type="NCBI Taxonomy" id="448386"/>
    <lineage>
        <taxon>Eukaryota</taxon>
        <taxon>Rhodophyta</taxon>
        <taxon>Florideophyceae</taxon>
        <taxon>Rhodymeniophycidae</taxon>
        <taxon>Gracilariales</taxon>
        <taxon>Gracilariaceae</taxon>
        <taxon>Gracilariopsis</taxon>
    </lineage>
</organism>
<keyword evidence="2" id="KW-1133">Transmembrane helix</keyword>
<dbReference type="Proteomes" id="UP000247409">
    <property type="component" value="Unassembled WGS sequence"/>
</dbReference>
<feature type="transmembrane region" description="Helical" evidence="2">
    <location>
        <begin position="80"/>
        <end position="98"/>
    </location>
</feature>
<comment type="caution">
    <text evidence="3">The sequence shown here is derived from an EMBL/GenBank/DDBJ whole genome shotgun (WGS) entry which is preliminary data.</text>
</comment>
<evidence type="ECO:0008006" key="5">
    <source>
        <dbReference type="Google" id="ProtNLM"/>
    </source>
</evidence>
<dbReference type="EMBL" id="NBIV01000092">
    <property type="protein sequence ID" value="PXF44425.1"/>
    <property type="molecule type" value="Genomic_DNA"/>
</dbReference>
<dbReference type="AlphaFoldDB" id="A0A2V3IQN7"/>
<feature type="compositionally biased region" description="Basic residues" evidence="1">
    <location>
        <begin position="248"/>
        <end position="258"/>
    </location>
</feature>
<protein>
    <recommendedName>
        <fullName evidence="5">Urease accessory protein UreH-like transmembrane domain-containing protein</fullName>
    </recommendedName>
</protein>